<evidence type="ECO:0000313" key="2">
    <source>
        <dbReference type="EMBL" id="QCK16677.1"/>
    </source>
</evidence>
<organism evidence="2 3">
    <name type="scientific">Mangrovivirga cuniculi</name>
    <dbReference type="NCBI Taxonomy" id="2715131"/>
    <lineage>
        <taxon>Bacteria</taxon>
        <taxon>Pseudomonadati</taxon>
        <taxon>Bacteroidota</taxon>
        <taxon>Cytophagia</taxon>
        <taxon>Cytophagales</taxon>
        <taxon>Mangrovivirgaceae</taxon>
        <taxon>Mangrovivirga</taxon>
    </lineage>
</organism>
<dbReference type="Gene3D" id="3.60.15.10">
    <property type="entry name" value="Ribonuclease Z/Hydroxyacylglutathione hydrolase-like"/>
    <property type="match status" value="1"/>
</dbReference>
<keyword evidence="2" id="KW-0378">Hydrolase</keyword>
<keyword evidence="1" id="KW-0732">Signal</keyword>
<accession>A0A4D7JPW3</accession>
<dbReference type="KEGG" id="fpf:DCC35_19035"/>
<dbReference type="EMBL" id="CP028923">
    <property type="protein sequence ID" value="QCK16677.1"/>
    <property type="molecule type" value="Genomic_DNA"/>
</dbReference>
<dbReference type="GO" id="GO:0016787">
    <property type="term" value="F:hydrolase activity"/>
    <property type="evidence" value="ECO:0007669"/>
    <property type="project" value="UniProtKB-KW"/>
</dbReference>
<dbReference type="Pfam" id="PF13483">
    <property type="entry name" value="Lactamase_B_3"/>
    <property type="match status" value="1"/>
</dbReference>
<dbReference type="OrthoDB" id="9789133at2"/>
<protein>
    <submittedName>
        <fullName evidence="2">MBL fold metallo-hydrolase</fullName>
    </submittedName>
</protein>
<dbReference type="RefSeq" id="WP_137092268.1">
    <property type="nucleotide sequence ID" value="NZ_CP028923.1"/>
</dbReference>
<proteinExistence type="predicted"/>
<name>A0A4D7JPW3_9BACT</name>
<evidence type="ECO:0000256" key="1">
    <source>
        <dbReference type="SAM" id="SignalP"/>
    </source>
</evidence>
<dbReference type="InterPro" id="IPR036866">
    <property type="entry name" value="RibonucZ/Hydroxyglut_hydro"/>
</dbReference>
<evidence type="ECO:0000313" key="3">
    <source>
        <dbReference type="Proteomes" id="UP000298616"/>
    </source>
</evidence>
<feature type="signal peptide" evidence="1">
    <location>
        <begin position="1"/>
        <end position="18"/>
    </location>
</feature>
<dbReference type="PANTHER" id="PTHR43546">
    <property type="entry name" value="UPF0173 METAL-DEPENDENT HYDROLASE MJ1163-RELATED"/>
    <property type="match status" value="1"/>
</dbReference>
<feature type="chain" id="PRO_5020542592" evidence="1">
    <location>
        <begin position="19"/>
        <end position="250"/>
    </location>
</feature>
<dbReference type="AlphaFoldDB" id="A0A4D7JPW3"/>
<keyword evidence="3" id="KW-1185">Reference proteome</keyword>
<dbReference type="SUPFAM" id="SSF56281">
    <property type="entry name" value="Metallo-hydrolase/oxidoreductase"/>
    <property type="match status" value="1"/>
</dbReference>
<gene>
    <name evidence="2" type="ORF">DCC35_19035</name>
</gene>
<dbReference type="Proteomes" id="UP000298616">
    <property type="component" value="Chromosome"/>
</dbReference>
<dbReference type="InterPro" id="IPR050114">
    <property type="entry name" value="UPF0173_UPF0282_UlaG_hydrolase"/>
</dbReference>
<reference evidence="2 3" key="1">
    <citation type="submission" date="2018-04" db="EMBL/GenBank/DDBJ databases">
        <title>Complete genome uncultured novel isolate.</title>
        <authorList>
            <person name="Merlino G."/>
        </authorList>
    </citation>
    <scope>NUCLEOTIDE SEQUENCE [LARGE SCALE GENOMIC DNA]</scope>
    <source>
        <strain evidence="3">R1DC9</strain>
    </source>
</reference>
<sequence length="250" mass="28169">MRTATTIFLIFLALNTYAQQKQKTDQIETKKGVLKINPVQHATMVLEWNDKTIYVDPYGGKDRFENYSDPDIILITDIHGDHFNKETLSELSTSQAIFVIPAALNEKMSEISNKEVIVLNNGSKTSVEDIVIHGVPMYNLPESPDSRHPKGRGNGYILTMGGKKIYISGDTEDIPEMRSLKNIDIAFVCMNLPYTMSVEQAANAVLEFKPNIVYPYHYRGQNGYSDINQFKALVEGGVAGVDVRLLEWYK</sequence>
<dbReference type="PANTHER" id="PTHR43546:SF3">
    <property type="entry name" value="UPF0173 METAL-DEPENDENT HYDROLASE MJ1163"/>
    <property type="match status" value="1"/>
</dbReference>